<organism evidence="2 3">
    <name type="scientific">Oceanobacillus profundus</name>
    <dbReference type="NCBI Taxonomy" id="372463"/>
    <lineage>
        <taxon>Bacteria</taxon>
        <taxon>Bacillati</taxon>
        <taxon>Bacillota</taxon>
        <taxon>Bacilli</taxon>
        <taxon>Bacillales</taxon>
        <taxon>Bacillaceae</taxon>
        <taxon>Oceanobacillus</taxon>
    </lineage>
</organism>
<dbReference type="EMBL" id="QWEH01000002">
    <property type="protein sequence ID" value="RHW34504.1"/>
    <property type="molecule type" value="Genomic_DNA"/>
</dbReference>
<reference evidence="2 3" key="1">
    <citation type="journal article" date="2007" name="Int. J. Syst. Evol. Microbiol.">
        <title>Oceanobacillus profundus sp. nov., isolated from a deep-sea sediment core.</title>
        <authorList>
            <person name="Kim Y.G."/>
            <person name="Choi D.H."/>
            <person name="Hyun S."/>
            <person name="Cho B.C."/>
        </authorList>
    </citation>
    <scope>NUCLEOTIDE SEQUENCE [LARGE SCALE GENOMIC DNA]</scope>
    <source>
        <strain evidence="2 3">DSM 18246</strain>
    </source>
</reference>
<dbReference type="GO" id="GO:0004474">
    <property type="term" value="F:malate synthase activity"/>
    <property type="evidence" value="ECO:0007669"/>
    <property type="project" value="InterPro"/>
</dbReference>
<dbReference type="Pfam" id="PF20656">
    <property type="entry name" value="MS_N"/>
    <property type="match status" value="1"/>
</dbReference>
<protein>
    <recommendedName>
        <fullName evidence="1">Malate synthase N-terminal domain-containing protein</fullName>
    </recommendedName>
</protein>
<comment type="caution">
    <text evidence="2">The sequence shown here is derived from an EMBL/GenBank/DDBJ whole genome shotgun (WGS) entry which is preliminary data.</text>
</comment>
<dbReference type="Proteomes" id="UP000285456">
    <property type="component" value="Unassembled WGS sequence"/>
</dbReference>
<dbReference type="SUPFAM" id="SSF51645">
    <property type="entry name" value="Malate synthase G"/>
    <property type="match status" value="1"/>
</dbReference>
<evidence type="ECO:0000259" key="1">
    <source>
        <dbReference type="Pfam" id="PF20656"/>
    </source>
</evidence>
<proteinExistence type="predicted"/>
<dbReference type="InterPro" id="IPR046363">
    <property type="entry name" value="MS_N_TIM-barrel_dom"/>
</dbReference>
<dbReference type="InterPro" id="IPR006252">
    <property type="entry name" value="Malate_synthA"/>
</dbReference>
<dbReference type="InterPro" id="IPR048356">
    <property type="entry name" value="MS_N"/>
</dbReference>
<dbReference type="PANTHER" id="PTHR42902">
    <property type="entry name" value="MALATE SYNTHASE"/>
    <property type="match status" value="1"/>
</dbReference>
<dbReference type="OrthoDB" id="9768429at2"/>
<dbReference type="Gene3D" id="3.20.20.360">
    <property type="entry name" value="Malate synthase, domain 3"/>
    <property type="match status" value="1"/>
</dbReference>
<gene>
    <name evidence="2" type="ORF">D1B32_04900</name>
</gene>
<dbReference type="GO" id="GO:0005737">
    <property type="term" value="C:cytoplasm"/>
    <property type="evidence" value="ECO:0007669"/>
    <property type="project" value="TreeGrafter"/>
</dbReference>
<evidence type="ECO:0000313" key="2">
    <source>
        <dbReference type="EMBL" id="RHW34504.1"/>
    </source>
</evidence>
<accession>A0A417YM85</accession>
<sequence length="90" mass="10903">MIMNQTTVQINHENQFNEILTPQALEFLEKLHNYFEERRKNLLEIRQQIQEKLNEGKQLQFLSETKQVREGNWTIDQLPRDLRDRSPNVP</sequence>
<evidence type="ECO:0000313" key="3">
    <source>
        <dbReference type="Proteomes" id="UP000285456"/>
    </source>
</evidence>
<dbReference type="GO" id="GO:0006097">
    <property type="term" value="P:glyoxylate cycle"/>
    <property type="evidence" value="ECO:0007669"/>
    <property type="project" value="InterPro"/>
</dbReference>
<feature type="domain" description="Malate synthase N-terminal" evidence="1">
    <location>
        <begin position="11"/>
        <end position="66"/>
    </location>
</feature>
<name>A0A417YM85_9BACI</name>
<dbReference type="AlphaFoldDB" id="A0A417YM85"/>
<dbReference type="InterPro" id="IPR011076">
    <property type="entry name" value="Malate_synth_sf"/>
</dbReference>
<dbReference type="PANTHER" id="PTHR42902:SF1">
    <property type="entry name" value="MALATE SYNTHASE 1-RELATED"/>
    <property type="match status" value="1"/>
</dbReference>
<keyword evidence="3" id="KW-1185">Reference proteome</keyword>